<proteinExistence type="predicted"/>
<dbReference type="Pfam" id="PF14040">
    <property type="entry name" value="DNase_NucA_NucB"/>
    <property type="match status" value="1"/>
</dbReference>
<sequence>MALKLTIFVSPGKESPATGKGALLISENFPQLVPVQRQSHHPMNAYDLPQLGILIVNDHYANHRVDITGETLLHGSVNAPSVAAVTTRSAAQVNELPAFATLVNAPAASHNTTSKVVTSSAVHLKTSSSVSITTSKSATASSTSASTSTSATSSPACVIKRAGTAGATAAADCGTCDPCDDSCDSNTHEFSTRRRRTVEEAADAAGLRVVYGNETTPFLSDEGVRVRLIEGRANPQLEFDCSAGTKNSGICQNICYGIKCRTHPSTLTRNNGDRNVCLAARENNSCGSSKPDRCSVKKGFTAGHSCDEYPFASTLEGQRAGIGNAPSAVTRCVGQSENLSQGGQIKVFYGRMSATQKQFDVFLNFGPGLTVGATGYCQATGPTHSACASLDAASLQQNN</sequence>
<dbReference type="Proteomes" id="UP000298327">
    <property type="component" value="Unassembled WGS sequence"/>
</dbReference>
<evidence type="ECO:0000313" key="3">
    <source>
        <dbReference type="Proteomes" id="UP000298327"/>
    </source>
</evidence>
<keyword evidence="3" id="KW-1185">Reference proteome</keyword>
<dbReference type="OrthoDB" id="3259102at2759"/>
<reference evidence="2 3" key="1">
    <citation type="submission" date="2019-02" db="EMBL/GenBank/DDBJ databases">
        <title>Genome sequencing of the rare red list fungi Dentipellis fragilis.</title>
        <authorList>
            <person name="Buettner E."/>
            <person name="Kellner H."/>
        </authorList>
    </citation>
    <scope>NUCLEOTIDE SEQUENCE [LARGE SCALE GENOMIC DNA]</scope>
    <source>
        <strain evidence="2 3">DSM 105465</strain>
    </source>
</reference>
<dbReference type="InterPro" id="IPR029476">
    <property type="entry name" value="DNase_NucA_NucB"/>
</dbReference>
<accession>A0A4Y9YI07</accession>
<gene>
    <name evidence="2" type="ORF">EVG20_g6856</name>
</gene>
<protein>
    <recommendedName>
        <fullName evidence="1">Deoxyribonuclease NucA/NucB domain-containing protein</fullName>
    </recommendedName>
</protein>
<evidence type="ECO:0000259" key="1">
    <source>
        <dbReference type="Pfam" id="PF14040"/>
    </source>
</evidence>
<feature type="domain" description="Deoxyribonuclease NucA/NucB" evidence="1">
    <location>
        <begin position="254"/>
        <end position="361"/>
    </location>
</feature>
<evidence type="ECO:0000313" key="2">
    <source>
        <dbReference type="EMBL" id="TFY61995.1"/>
    </source>
</evidence>
<dbReference type="EMBL" id="SEOQ01000483">
    <property type="protein sequence ID" value="TFY61995.1"/>
    <property type="molecule type" value="Genomic_DNA"/>
</dbReference>
<name>A0A4Y9YI07_9AGAM</name>
<comment type="caution">
    <text evidence="2">The sequence shown here is derived from an EMBL/GenBank/DDBJ whole genome shotgun (WGS) entry which is preliminary data.</text>
</comment>
<dbReference type="STRING" id="205917.A0A4Y9YI07"/>
<organism evidence="2 3">
    <name type="scientific">Dentipellis fragilis</name>
    <dbReference type="NCBI Taxonomy" id="205917"/>
    <lineage>
        <taxon>Eukaryota</taxon>
        <taxon>Fungi</taxon>
        <taxon>Dikarya</taxon>
        <taxon>Basidiomycota</taxon>
        <taxon>Agaricomycotina</taxon>
        <taxon>Agaricomycetes</taxon>
        <taxon>Russulales</taxon>
        <taxon>Hericiaceae</taxon>
        <taxon>Dentipellis</taxon>
    </lineage>
</organism>
<dbReference type="AlphaFoldDB" id="A0A4Y9YI07"/>